<evidence type="ECO:0008006" key="4">
    <source>
        <dbReference type="Google" id="ProtNLM"/>
    </source>
</evidence>
<comment type="caution">
    <text evidence="2">The sequence shown here is derived from an EMBL/GenBank/DDBJ whole genome shotgun (WGS) entry which is preliminary data.</text>
</comment>
<evidence type="ECO:0000313" key="2">
    <source>
        <dbReference type="EMBL" id="KAJ4389574.1"/>
    </source>
</evidence>
<evidence type="ECO:0000313" key="3">
    <source>
        <dbReference type="Proteomes" id="UP001140453"/>
    </source>
</evidence>
<dbReference type="Proteomes" id="UP001140453">
    <property type="component" value="Unassembled WGS sequence"/>
</dbReference>
<accession>A0A9W8YR00</accession>
<dbReference type="Gene3D" id="2.120.10.30">
    <property type="entry name" value="TolB, C-terminal domain"/>
    <property type="match status" value="1"/>
</dbReference>
<sequence>MLQKSKTSLALAILAATGSVLGQSATQLWNFTSYIDIENSILRSNGHLLFTTLTNPQLYTIDPSAAEPKAEVVAWLPGGVTALTGIAEVADDKFAVTGGIRGSYNYTEETIFTVDFSVATEENPNATVVSTVAKLPDAVMLNGMAALPSNPSILVLADSRVGCLWRVDIETGSVAKAIESSYMLPFANSTQPIGIDGLKISADSSYAYFTNVVLSNLARVPIADNGTALVATGDVEIITDFDGDDDWDDFALNGTIAYGAQDPSLFSKVDLETGEYTLIANITDAVGPTSVVLKGDGVHAYLTTRGDQTSGTSGQVFEVTYA</sequence>
<organism evidence="2 3">
    <name type="scientific">Gnomoniopsis smithogilvyi</name>
    <dbReference type="NCBI Taxonomy" id="1191159"/>
    <lineage>
        <taxon>Eukaryota</taxon>
        <taxon>Fungi</taxon>
        <taxon>Dikarya</taxon>
        <taxon>Ascomycota</taxon>
        <taxon>Pezizomycotina</taxon>
        <taxon>Sordariomycetes</taxon>
        <taxon>Sordariomycetidae</taxon>
        <taxon>Diaporthales</taxon>
        <taxon>Gnomoniaceae</taxon>
        <taxon>Gnomoniopsis</taxon>
    </lineage>
</organism>
<reference evidence="2" key="1">
    <citation type="submission" date="2022-10" db="EMBL/GenBank/DDBJ databases">
        <title>Tapping the CABI collections for fungal endophytes: first genome assemblies for Collariella, Neodidymelliopsis, Ascochyta clinopodiicola, Didymella pomorum, Didymosphaeria variabile, Neocosmospora piperis and Neocucurbitaria cava.</title>
        <authorList>
            <person name="Hill R."/>
        </authorList>
    </citation>
    <scope>NUCLEOTIDE SEQUENCE</scope>
    <source>
        <strain evidence="2">IMI 355082</strain>
    </source>
</reference>
<feature type="chain" id="PRO_5040778424" description="Six-bladed beta-propeller-like protein" evidence="1">
    <location>
        <begin position="23"/>
        <end position="322"/>
    </location>
</feature>
<dbReference type="EMBL" id="JAPEVB010000004">
    <property type="protein sequence ID" value="KAJ4389574.1"/>
    <property type="molecule type" value="Genomic_DNA"/>
</dbReference>
<feature type="signal peptide" evidence="1">
    <location>
        <begin position="1"/>
        <end position="22"/>
    </location>
</feature>
<dbReference type="SUPFAM" id="SSF63829">
    <property type="entry name" value="Calcium-dependent phosphotriesterase"/>
    <property type="match status" value="1"/>
</dbReference>
<dbReference type="InterPro" id="IPR052998">
    <property type="entry name" value="Hetero-Diels-Alderase-like"/>
</dbReference>
<keyword evidence="1" id="KW-0732">Signal</keyword>
<protein>
    <recommendedName>
        <fullName evidence="4">Six-bladed beta-propeller-like protein</fullName>
    </recommendedName>
</protein>
<dbReference type="PANTHER" id="PTHR42060">
    <property type="entry name" value="NHL REPEAT-CONTAINING PROTEIN-RELATED"/>
    <property type="match status" value="1"/>
</dbReference>
<dbReference type="InterPro" id="IPR011042">
    <property type="entry name" value="6-blade_b-propeller_TolB-like"/>
</dbReference>
<name>A0A9W8YR00_9PEZI</name>
<gene>
    <name evidence="2" type="ORF">N0V93_007045</name>
</gene>
<dbReference type="OrthoDB" id="9977941at2759"/>
<proteinExistence type="predicted"/>
<dbReference type="PANTHER" id="PTHR42060:SF1">
    <property type="entry name" value="NHL REPEAT-CONTAINING PROTEIN"/>
    <property type="match status" value="1"/>
</dbReference>
<dbReference type="AlphaFoldDB" id="A0A9W8YR00"/>
<evidence type="ECO:0000256" key="1">
    <source>
        <dbReference type="SAM" id="SignalP"/>
    </source>
</evidence>
<keyword evidence="3" id="KW-1185">Reference proteome</keyword>